<dbReference type="STRING" id="1936003.STSP2_02704"/>
<dbReference type="Pfam" id="PF01261">
    <property type="entry name" value="AP_endonuc_2"/>
    <property type="match status" value="1"/>
</dbReference>
<dbReference type="RefSeq" id="WP_146663194.1">
    <property type="nucleotide sequence ID" value="NZ_CP019791.1"/>
</dbReference>
<evidence type="ECO:0000313" key="2">
    <source>
        <dbReference type="EMBL" id="AQT69513.1"/>
    </source>
</evidence>
<organism evidence="2 3">
    <name type="scientific">Anaerohalosphaera lusitana</name>
    <dbReference type="NCBI Taxonomy" id="1936003"/>
    <lineage>
        <taxon>Bacteria</taxon>
        <taxon>Pseudomonadati</taxon>
        <taxon>Planctomycetota</taxon>
        <taxon>Phycisphaerae</taxon>
        <taxon>Sedimentisphaerales</taxon>
        <taxon>Anaerohalosphaeraceae</taxon>
        <taxon>Anaerohalosphaera</taxon>
    </lineage>
</organism>
<proteinExistence type="predicted"/>
<evidence type="ECO:0000313" key="3">
    <source>
        <dbReference type="Proteomes" id="UP000189674"/>
    </source>
</evidence>
<dbReference type="OrthoDB" id="3185623at2"/>
<reference evidence="3" key="1">
    <citation type="submission" date="2017-02" db="EMBL/GenBank/DDBJ databases">
        <title>Comparative genomics and description of representatives of a novel lineage of planctomycetes thriving in anoxic sediments.</title>
        <authorList>
            <person name="Spring S."/>
            <person name="Bunk B."/>
            <person name="Sproer C."/>
        </authorList>
    </citation>
    <scope>NUCLEOTIDE SEQUENCE [LARGE SCALE GENOMIC DNA]</scope>
    <source>
        <strain evidence="3">ST-NAGAB-D1</strain>
    </source>
</reference>
<name>A0A1U9NNM9_9BACT</name>
<sequence length="269" mass="29830">MIKCDNWPTGVCSWSASDNLETLGQLRSELGLEHLHLHAVPAIGSEGDKFLRAIKEQGWQVTCTMVSFEQEDYSTLDAIKRTGGIVPDESWDENRQRVLRSIDVTADLGVQLLSFHLGFIDMEDEAYRTKLSERILLLADAAKAKGVRLLLETGQESASELRAFLESLNHDSLGVNFDPANMLLYDKGDPVEAVKTLGGLIEHVHIKDALAAQWGKETPWGDGDVDTQAFLTALKEIGYDGALAIERECGKSRFEDVKKAIDRLVKFQA</sequence>
<dbReference type="AlphaFoldDB" id="A0A1U9NNM9"/>
<dbReference type="InterPro" id="IPR013022">
    <property type="entry name" value="Xyl_isomerase-like_TIM-brl"/>
</dbReference>
<evidence type="ECO:0000259" key="1">
    <source>
        <dbReference type="Pfam" id="PF01261"/>
    </source>
</evidence>
<gene>
    <name evidence="2" type="ORF">STSP2_02704</name>
</gene>
<dbReference type="Gene3D" id="3.20.20.150">
    <property type="entry name" value="Divalent-metal-dependent TIM barrel enzymes"/>
    <property type="match status" value="1"/>
</dbReference>
<accession>A0A1U9NNM9</accession>
<dbReference type="SUPFAM" id="SSF51658">
    <property type="entry name" value="Xylose isomerase-like"/>
    <property type="match status" value="1"/>
</dbReference>
<dbReference type="InterPro" id="IPR036237">
    <property type="entry name" value="Xyl_isomerase-like_sf"/>
</dbReference>
<keyword evidence="3" id="KW-1185">Reference proteome</keyword>
<dbReference type="PANTHER" id="PTHR12110:SF41">
    <property type="entry name" value="INOSOSE DEHYDRATASE"/>
    <property type="match status" value="1"/>
</dbReference>
<dbReference type="EMBL" id="CP019791">
    <property type="protein sequence ID" value="AQT69513.1"/>
    <property type="molecule type" value="Genomic_DNA"/>
</dbReference>
<dbReference type="PANTHER" id="PTHR12110">
    <property type="entry name" value="HYDROXYPYRUVATE ISOMERASE"/>
    <property type="match status" value="1"/>
</dbReference>
<dbReference type="Proteomes" id="UP000189674">
    <property type="component" value="Chromosome"/>
</dbReference>
<dbReference type="KEGG" id="alus:STSP2_02704"/>
<feature type="domain" description="Xylose isomerase-like TIM barrel" evidence="1">
    <location>
        <begin position="39"/>
        <end position="264"/>
    </location>
</feature>
<dbReference type="InterPro" id="IPR050312">
    <property type="entry name" value="IolE/XylAMocC-like"/>
</dbReference>
<protein>
    <submittedName>
        <fullName evidence="2">L-xylulose 5-phosphate 3-epimerase</fullName>
    </submittedName>
</protein>